<dbReference type="Pfam" id="PF01719">
    <property type="entry name" value="Rep_OBD"/>
    <property type="match status" value="1"/>
</dbReference>
<dbReference type="GO" id="GO:0003724">
    <property type="term" value="F:RNA helicase activity"/>
    <property type="evidence" value="ECO:0007669"/>
    <property type="project" value="InterPro"/>
</dbReference>
<organism evidence="4 5">
    <name type="scientific">Alkalibacterium olivapovliticus</name>
    <dbReference type="NCBI Taxonomy" id="99907"/>
    <lineage>
        <taxon>Bacteria</taxon>
        <taxon>Bacillati</taxon>
        <taxon>Bacillota</taxon>
        <taxon>Bacilli</taxon>
        <taxon>Lactobacillales</taxon>
        <taxon>Carnobacteriaceae</taxon>
        <taxon>Alkalibacterium</taxon>
    </lineage>
</organism>
<protein>
    <submittedName>
        <fullName evidence="4">RNA helicase</fullName>
    </submittedName>
</protein>
<keyword evidence="1" id="KW-0175">Coiled coil</keyword>
<evidence type="ECO:0000313" key="5">
    <source>
        <dbReference type="Proteomes" id="UP000238205"/>
    </source>
</evidence>
<dbReference type="Proteomes" id="UP000238205">
    <property type="component" value="Unassembled WGS sequence"/>
</dbReference>
<dbReference type="SUPFAM" id="SSF52540">
    <property type="entry name" value="P-loop containing nucleoside triphosphate hydrolases"/>
    <property type="match status" value="1"/>
</dbReference>
<dbReference type="GO" id="GO:0003723">
    <property type="term" value="F:RNA binding"/>
    <property type="evidence" value="ECO:0007669"/>
    <property type="project" value="InterPro"/>
</dbReference>
<dbReference type="Gene3D" id="3.40.50.300">
    <property type="entry name" value="P-loop containing nucleotide triphosphate hydrolases"/>
    <property type="match status" value="1"/>
</dbReference>
<evidence type="ECO:0000256" key="1">
    <source>
        <dbReference type="SAM" id="Coils"/>
    </source>
</evidence>
<name>A0A2T0VU23_9LACT</name>
<dbReference type="GO" id="GO:0003916">
    <property type="term" value="F:DNA topoisomerase activity"/>
    <property type="evidence" value="ECO:0007669"/>
    <property type="project" value="InterPro"/>
</dbReference>
<dbReference type="AlphaFoldDB" id="A0A2T0VU23"/>
<dbReference type="EMBL" id="PVTO01000038">
    <property type="protein sequence ID" value="PRY74849.1"/>
    <property type="molecule type" value="Genomic_DNA"/>
</dbReference>
<dbReference type="GO" id="GO:0006260">
    <property type="term" value="P:DNA replication"/>
    <property type="evidence" value="ECO:0007669"/>
    <property type="project" value="InterPro"/>
</dbReference>
<evidence type="ECO:0000259" key="3">
    <source>
        <dbReference type="Pfam" id="PF01719"/>
    </source>
</evidence>
<dbReference type="Pfam" id="PF00910">
    <property type="entry name" value="RNA_helicase"/>
    <property type="match status" value="1"/>
</dbReference>
<dbReference type="GO" id="GO:0003677">
    <property type="term" value="F:DNA binding"/>
    <property type="evidence" value="ECO:0007669"/>
    <property type="project" value="InterPro"/>
</dbReference>
<dbReference type="InterPro" id="IPR002631">
    <property type="entry name" value="Plasmid_rep_OBD"/>
</dbReference>
<dbReference type="InterPro" id="IPR027417">
    <property type="entry name" value="P-loop_NTPase"/>
</dbReference>
<sequence>MKKIRARNMMYVQKLEYLPDDSFQEAVKRIVDILDPQKYAAILHDKDIDEEGNIIDPHIHIILQFENARSISNIAKLIGEKQQYIEKWDGSINNGYSYLVHRTNKSLDLHQYDPREVIANFDYEQLMTEIQEEVKKKSTLSDSVIIDNILDLLYEGLITKEKAESMLSGSQYAKASRRIEAVHQKRMEVVAVDWQKKMREKNEPVTIIWLFGEAGTGKTRIAKKYAEKFSKDYYLSGSSRDPFQKYESENVVILDELRPHAFDYSDLLKMLDPYNDSAMASSRYFDKPLSANVFIITTPYAPSKFYEEIKNSNQINAKIDKFEQLARRITMVQKMTKDNIYLLKYDVNFKSFVKVPESDRKNPYSNTKSEHLFSVENANTIYNELNEVFDNKKDNIKIIEKEEIDDE</sequence>
<feature type="coiled-coil region" evidence="1">
    <location>
        <begin position="375"/>
        <end position="402"/>
    </location>
</feature>
<feature type="domain" description="Plasmid replication protein origin binding" evidence="3">
    <location>
        <begin position="1"/>
        <end position="123"/>
    </location>
</feature>
<reference evidence="4 5" key="1">
    <citation type="submission" date="2018-03" db="EMBL/GenBank/DDBJ databases">
        <title>Genomic Encyclopedia of Archaeal and Bacterial Type Strains, Phase II (KMG-II): from individual species to whole genera.</title>
        <authorList>
            <person name="Goeker M."/>
        </authorList>
    </citation>
    <scope>NUCLEOTIDE SEQUENCE [LARGE SCALE GENOMIC DNA]</scope>
    <source>
        <strain evidence="4 5">DSM 13175</strain>
    </source>
</reference>
<dbReference type="InterPro" id="IPR000605">
    <property type="entry name" value="Helicase_SF3_ssDNA/RNA_vir"/>
</dbReference>
<dbReference type="OrthoDB" id="2288493at2"/>
<evidence type="ECO:0000313" key="4">
    <source>
        <dbReference type="EMBL" id="PRY74849.1"/>
    </source>
</evidence>
<dbReference type="GO" id="GO:0005727">
    <property type="term" value="C:extrachromosomal circular DNA"/>
    <property type="evidence" value="ECO:0007669"/>
    <property type="project" value="InterPro"/>
</dbReference>
<gene>
    <name evidence="4" type="ORF">CLV38_1386</name>
</gene>
<keyword evidence="4" id="KW-0067">ATP-binding</keyword>
<keyword evidence="4" id="KW-0378">Hydrolase</keyword>
<dbReference type="Gene3D" id="3.40.1310.30">
    <property type="match status" value="1"/>
</dbReference>
<feature type="domain" description="Helicase superfamily 3 single-stranded DNA/RNA virus" evidence="2">
    <location>
        <begin position="208"/>
        <end position="272"/>
    </location>
</feature>
<dbReference type="RefSeq" id="WP_106196160.1">
    <property type="nucleotide sequence ID" value="NZ_PVTO01000038.1"/>
</dbReference>
<evidence type="ECO:0000259" key="2">
    <source>
        <dbReference type="Pfam" id="PF00910"/>
    </source>
</evidence>
<keyword evidence="5" id="KW-1185">Reference proteome</keyword>
<keyword evidence="4" id="KW-0347">Helicase</keyword>
<accession>A0A2T0VU23</accession>
<comment type="caution">
    <text evidence="4">The sequence shown here is derived from an EMBL/GenBank/DDBJ whole genome shotgun (WGS) entry which is preliminary data.</text>
</comment>
<proteinExistence type="predicted"/>
<keyword evidence="4" id="KW-0547">Nucleotide-binding</keyword>